<protein>
    <submittedName>
        <fullName evidence="2">Uncharacterized protein</fullName>
    </submittedName>
</protein>
<gene>
    <name evidence="2" type="ORF">PEBR_10270</name>
</gene>
<dbReference type="AlphaFoldDB" id="A0A1S9RU39"/>
<sequence length="331" mass="37020">MILASRTPFSHLWSLHMVFTRPHPDKHVYANPLSDILQQVGIGLTECLSELLKKTKSKFRGHLARRKDKPPSFVQLPPWHQRHGTPSPKLRDSNFPQVPGRGTTAPYFPNIYRGPQVNKSYESMPQINPLPKLHVTNPDPPTSPAMNDGWSTRPNISIPNSGGHLLPSNSFTMAPWPNRLKRPNRVRRHGRPRSPLENITKAPITQLNPSGTDCLELPISTQGMNAQRVRHIDELWFTTVPAETPGSPLVCSSPSSSQDHIFTSSTWLPPSWHVNLQSIEDNSPHMSVVPPIQSLGPSTTQRFSVPPRIPSLYFRAGSPFADGNFPWDQDG</sequence>
<reference evidence="3" key="1">
    <citation type="submission" date="2015-09" db="EMBL/GenBank/DDBJ databases">
        <authorList>
            <person name="Fill T.P."/>
            <person name="Baretta J.F."/>
            <person name="de Almeida L.G."/>
            <person name="Rocha M."/>
            <person name="de Souza D.H."/>
            <person name="Malavazi I."/>
            <person name="Cerdeira L.T."/>
            <person name="Hong H."/>
            <person name="Samborskyy M."/>
            <person name="de Vasconcelos A.T."/>
            <person name="Leadlay P."/>
            <person name="Rodrigues-Filho E."/>
        </authorList>
    </citation>
    <scope>NUCLEOTIDE SEQUENCE [LARGE SCALE GENOMIC DNA]</scope>
    <source>
        <strain evidence="3">LaBioMMi 136</strain>
    </source>
</reference>
<organism evidence="2 3">
    <name type="scientific">Penicillium brasilianum</name>
    <dbReference type="NCBI Taxonomy" id="104259"/>
    <lineage>
        <taxon>Eukaryota</taxon>
        <taxon>Fungi</taxon>
        <taxon>Dikarya</taxon>
        <taxon>Ascomycota</taxon>
        <taxon>Pezizomycotina</taxon>
        <taxon>Eurotiomycetes</taxon>
        <taxon>Eurotiomycetidae</taxon>
        <taxon>Eurotiales</taxon>
        <taxon>Aspergillaceae</taxon>
        <taxon>Penicillium</taxon>
    </lineage>
</organism>
<feature type="region of interest" description="Disordered" evidence="1">
    <location>
        <begin position="168"/>
        <end position="196"/>
    </location>
</feature>
<dbReference type="EMBL" id="LJBN01000116">
    <property type="protein sequence ID" value="OOQ89015.1"/>
    <property type="molecule type" value="Genomic_DNA"/>
</dbReference>
<evidence type="ECO:0000313" key="2">
    <source>
        <dbReference type="EMBL" id="OOQ89015.1"/>
    </source>
</evidence>
<evidence type="ECO:0000256" key="1">
    <source>
        <dbReference type="SAM" id="MobiDB-lite"/>
    </source>
</evidence>
<accession>A0A1S9RU39</accession>
<feature type="region of interest" description="Disordered" evidence="1">
    <location>
        <begin position="61"/>
        <end position="95"/>
    </location>
</feature>
<comment type="caution">
    <text evidence="2">The sequence shown here is derived from an EMBL/GenBank/DDBJ whole genome shotgun (WGS) entry which is preliminary data.</text>
</comment>
<evidence type="ECO:0000313" key="3">
    <source>
        <dbReference type="Proteomes" id="UP000190744"/>
    </source>
</evidence>
<name>A0A1S9RU39_PENBI</name>
<dbReference type="Proteomes" id="UP000190744">
    <property type="component" value="Unassembled WGS sequence"/>
</dbReference>
<proteinExistence type="predicted"/>
<feature type="compositionally biased region" description="Basic residues" evidence="1">
    <location>
        <begin position="179"/>
        <end position="192"/>
    </location>
</feature>